<dbReference type="Proteomes" id="UP000006272">
    <property type="component" value="Unassembled WGS sequence"/>
</dbReference>
<evidence type="ECO:0000259" key="2">
    <source>
        <dbReference type="PROSITE" id="PS51186"/>
    </source>
</evidence>
<sequence length="182" mass="20016">MPSCVVSAGASGSRPSVGGLELRRGYEPGLLGRAAELHGRYYAGIWGSGAPFESLVAREFGEFVEGYDEGDDLLLSARKDGRVIGMIAIYGRRRLPEGAQLRFFIVDPDCHGCGAGKALLAEALSWCRQRGFLKVFLWTVDGLPASRRLYERAGFRVTDRVSDDRYTVVRDNLRLELVLSVS</sequence>
<comment type="caution">
    <text evidence="3">The sequence shown here is derived from an EMBL/GenBank/DDBJ whole genome shotgun (WGS) entry which is preliminary data.</text>
</comment>
<dbReference type="InterPro" id="IPR050769">
    <property type="entry name" value="NAT_camello-type"/>
</dbReference>
<dbReference type="PROSITE" id="PS51186">
    <property type="entry name" value="GNAT"/>
    <property type="match status" value="1"/>
</dbReference>
<keyword evidence="1 3" id="KW-0808">Transferase</keyword>
<dbReference type="AlphaFoldDB" id="K6G8F5"/>
<evidence type="ECO:0000313" key="3">
    <source>
        <dbReference type="EMBL" id="EKO37384.1"/>
    </source>
</evidence>
<evidence type="ECO:0000313" key="4">
    <source>
        <dbReference type="Proteomes" id="UP000006272"/>
    </source>
</evidence>
<dbReference type="EMBL" id="ALAO01000443">
    <property type="protein sequence ID" value="EKO37384.1"/>
    <property type="molecule type" value="Genomic_DNA"/>
</dbReference>
<dbReference type="PANTHER" id="PTHR13947">
    <property type="entry name" value="GNAT FAMILY N-ACETYLTRANSFERASE"/>
    <property type="match status" value="1"/>
</dbReference>
<protein>
    <submittedName>
        <fullName evidence="3">Acetyltransferase</fullName>
    </submittedName>
</protein>
<dbReference type="PANTHER" id="PTHR13947:SF37">
    <property type="entry name" value="LD18367P"/>
    <property type="match status" value="1"/>
</dbReference>
<gene>
    <name evidence="3" type="ORF">B193_3942</name>
</gene>
<dbReference type="SUPFAM" id="SSF55729">
    <property type="entry name" value="Acyl-CoA N-acyltransferases (Nat)"/>
    <property type="match status" value="1"/>
</dbReference>
<dbReference type="Pfam" id="PF00583">
    <property type="entry name" value="Acetyltransf_1"/>
    <property type="match status" value="1"/>
</dbReference>
<reference evidence="3 4" key="1">
    <citation type="submission" date="2012-07" db="EMBL/GenBank/DDBJ databases">
        <title>Draft genome sequence of Desulfovibrio magneticus str. Maddingley MBC34 obtained from a metagenomic sequence of a methanogenic enrichment isolated from coal-seam formation water in Victoria, Australia.</title>
        <authorList>
            <person name="Greenfield P."/>
            <person name="Hendry P."/>
            <person name="Li D."/>
            <person name="Rosewarne C.P."/>
            <person name="Tran-Dinh N."/>
            <person name="Elbourne L.D.H."/>
            <person name="Paulsen I.T."/>
            <person name="Midgley D.J."/>
        </authorList>
    </citation>
    <scope>NUCLEOTIDE SEQUENCE [LARGE SCALE GENOMIC DNA]</scope>
    <source>
        <strain evidence="4">Maddingley MBC34</strain>
    </source>
</reference>
<dbReference type="InterPro" id="IPR000182">
    <property type="entry name" value="GNAT_dom"/>
</dbReference>
<dbReference type="PATRIC" id="fig|1206767.3.peg.3835"/>
<dbReference type="Gene3D" id="3.40.630.30">
    <property type="match status" value="1"/>
</dbReference>
<feature type="domain" description="N-acetyltransferase" evidence="2">
    <location>
        <begin position="20"/>
        <end position="176"/>
    </location>
</feature>
<dbReference type="InterPro" id="IPR016181">
    <property type="entry name" value="Acyl_CoA_acyltransferase"/>
</dbReference>
<dbReference type="GO" id="GO:0008080">
    <property type="term" value="F:N-acetyltransferase activity"/>
    <property type="evidence" value="ECO:0007669"/>
    <property type="project" value="InterPro"/>
</dbReference>
<accession>K6G8F5</accession>
<proteinExistence type="predicted"/>
<name>K6G8F5_9BACT</name>
<dbReference type="CDD" id="cd04301">
    <property type="entry name" value="NAT_SF"/>
    <property type="match status" value="1"/>
</dbReference>
<evidence type="ECO:0000256" key="1">
    <source>
        <dbReference type="ARBA" id="ARBA00022679"/>
    </source>
</evidence>
<organism evidence="3 4">
    <name type="scientific">Solidesulfovibrio magneticus str. Maddingley MBC34</name>
    <dbReference type="NCBI Taxonomy" id="1206767"/>
    <lineage>
        <taxon>Bacteria</taxon>
        <taxon>Pseudomonadati</taxon>
        <taxon>Thermodesulfobacteriota</taxon>
        <taxon>Desulfovibrionia</taxon>
        <taxon>Desulfovibrionales</taxon>
        <taxon>Desulfovibrionaceae</taxon>
        <taxon>Solidesulfovibrio</taxon>
    </lineage>
</organism>